<comment type="caution">
    <text evidence="2">The sequence shown here is derived from an EMBL/GenBank/DDBJ whole genome shotgun (WGS) entry which is preliminary data.</text>
</comment>
<name>A0ABS4XBW5_9MICC</name>
<feature type="transmembrane region" description="Helical" evidence="1">
    <location>
        <begin position="12"/>
        <end position="41"/>
    </location>
</feature>
<keyword evidence="1" id="KW-1133">Transmembrane helix</keyword>
<keyword evidence="1" id="KW-0472">Membrane</keyword>
<proteinExistence type="predicted"/>
<dbReference type="EMBL" id="JAGIOF010000001">
    <property type="protein sequence ID" value="MBP2385846.1"/>
    <property type="molecule type" value="Genomic_DNA"/>
</dbReference>
<keyword evidence="3" id="KW-1185">Reference proteome</keyword>
<keyword evidence="1" id="KW-0812">Transmembrane</keyword>
<accession>A0ABS4XBW5</accession>
<evidence type="ECO:0000313" key="3">
    <source>
        <dbReference type="Proteomes" id="UP001296993"/>
    </source>
</evidence>
<gene>
    <name evidence="2" type="ORF">JOF47_001357</name>
</gene>
<feature type="transmembrane region" description="Helical" evidence="1">
    <location>
        <begin position="101"/>
        <end position="123"/>
    </location>
</feature>
<protein>
    <submittedName>
        <fullName evidence="2">Uncharacterized protein</fullName>
    </submittedName>
</protein>
<evidence type="ECO:0000256" key="1">
    <source>
        <dbReference type="SAM" id="Phobius"/>
    </source>
</evidence>
<sequence>MRHTSGQKLGTLFAPVFLLGMVAGVAVGAIAGGVMSLYSIIEAANDPELWAGWGRRGYGTIPVIYGMPVAGVVALVPAAGAFLGLFIHSGHVPLPSVNQQALAACWGATAAAAVPAVVLMLATGEEYKTAIVIGAGFVLVSSCIAFLVARQYLRYLSTHDEATIRVTRASSSSHLSFMIWSCIARAIVGRSWQAYRRGGSCGP</sequence>
<reference evidence="2 3" key="1">
    <citation type="submission" date="2021-03" db="EMBL/GenBank/DDBJ databases">
        <title>Sequencing the genomes of 1000 actinobacteria strains.</title>
        <authorList>
            <person name="Klenk H.-P."/>
        </authorList>
    </citation>
    <scope>NUCLEOTIDE SEQUENCE [LARGE SCALE GENOMIC DNA]</scope>
    <source>
        <strain evidence="2 3">DSM 15797</strain>
    </source>
</reference>
<organism evidence="2 3">
    <name type="scientific">Paeniglutamicibacter kerguelensis</name>
    <dbReference type="NCBI Taxonomy" id="254788"/>
    <lineage>
        <taxon>Bacteria</taxon>
        <taxon>Bacillati</taxon>
        <taxon>Actinomycetota</taxon>
        <taxon>Actinomycetes</taxon>
        <taxon>Micrococcales</taxon>
        <taxon>Micrococcaceae</taxon>
        <taxon>Paeniglutamicibacter</taxon>
    </lineage>
</organism>
<evidence type="ECO:0000313" key="2">
    <source>
        <dbReference type="EMBL" id="MBP2385846.1"/>
    </source>
</evidence>
<dbReference type="RefSeq" id="WP_209996800.1">
    <property type="nucleotide sequence ID" value="NZ_BAAAJY010000003.1"/>
</dbReference>
<feature type="transmembrane region" description="Helical" evidence="1">
    <location>
        <begin position="61"/>
        <end position="89"/>
    </location>
</feature>
<feature type="transmembrane region" description="Helical" evidence="1">
    <location>
        <begin position="129"/>
        <end position="149"/>
    </location>
</feature>
<dbReference type="Proteomes" id="UP001296993">
    <property type="component" value="Unassembled WGS sequence"/>
</dbReference>